<comment type="caution">
    <text evidence="2">The sequence shown here is derived from an EMBL/GenBank/DDBJ whole genome shotgun (WGS) entry which is preliminary data.</text>
</comment>
<organism evidence="2 3">
    <name type="scientific">Allorhodopirellula heiligendammensis</name>
    <dbReference type="NCBI Taxonomy" id="2714739"/>
    <lineage>
        <taxon>Bacteria</taxon>
        <taxon>Pseudomonadati</taxon>
        <taxon>Planctomycetota</taxon>
        <taxon>Planctomycetia</taxon>
        <taxon>Pirellulales</taxon>
        <taxon>Pirellulaceae</taxon>
        <taxon>Allorhodopirellula</taxon>
    </lineage>
</organism>
<feature type="compositionally biased region" description="Polar residues" evidence="1">
    <location>
        <begin position="104"/>
        <end position="116"/>
    </location>
</feature>
<dbReference type="AlphaFoldDB" id="A0A5C6C406"/>
<proteinExistence type="predicted"/>
<evidence type="ECO:0000256" key="1">
    <source>
        <dbReference type="SAM" id="MobiDB-lite"/>
    </source>
</evidence>
<name>A0A5C6C406_9BACT</name>
<protein>
    <submittedName>
        <fullName evidence="2">Uncharacterized protein</fullName>
    </submittedName>
</protein>
<reference evidence="2 3" key="1">
    <citation type="journal article" date="2020" name="Antonie Van Leeuwenhoek">
        <title>Rhodopirellula heiligendammensis sp. nov., Rhodopirellula pilleata sp. nov., and Rhodopirellula solitaria sp. nov. isolated from natural or artificial marine surfaces in Northern Germany and California, USA, and emended description of the genus Rhodopirellula.</title>
        <authorList>
            <person name="Kallscheuer N."/>
            <person name="Wiegand S."/>
            <person name="Jogler M."/>
            <person name="Boedeker C."/>
            <person name="Peeters S.H."/>
            <person name="Rast P."/>
            <person name="Heuer A."/>
            <person name="Jetten M.S.M."/>
            <person name="Rohde M."/>
            <person name="Jogler C."/>
        </authorList>
    </citation>
    <scope>NUCLEOTIDE SEQUENCE [LARGE SCALE GENOMIC DNA]</scope>
    <source>
        <strain evidence="2 3">Poly21</strain>
    </source>
</reference>
<evidence type="ECO:0000313" key="2">
    <source>
        <dbReference type="EMBL" id="TWU18815.1"/>
    </source>
</evidence>
<gene>
    <name evidence="2" type="ORF">Poly21_09810</name>
</gene>
<dbReference type="RefSeq" id="WP_302117575.1">
    <property type="nucleotide sequence ID" value="NZ_SJPU01000001.1"/>
</dbReference>
<accession>A0A5C6C406</accession>
<keyword evidence="3" id="KW-1185">Reference proteome</keyword>
<dbReference type="Proteomes" id="UP000319908">
    <property type="component" value="Unassembled WGS sequence"/>
</dbReference>
<dbReference type="EMBL" id="SJPU01000001">
    <property type="protein sequence ID" value="TWU18815.1"/>
    <property type="molecule type" value="Genomic_DNA"/>
</dbReference>
<evidence type="ECO:0000313" key="3">
    <source>
        <dbReference type="Proteomes" id="UP000319908"/>
    </source>
</evidence>
<feature type="region of interest" description="Disordered" evidence="1">
    <location>
        <begin position="104"/>
        <end position="188"/>
    </location>
</feature>
<feature type="region of interest" description="Disordered" evidence="1">
    <location>
        <begin position="354"/>
        <end position="374"/>
    </location>
</feature>
<feature type="compositionally biased region" description="Basic and acidic residues" evidence="1">
    <location>
        <begin position="143"/>
        <end position="159"/>
    </location>
</feature>
<sequence length="374" mass="39425">MFSHRRTSQARKRSESRRLRGVLETLESRKLMAGDFNVGSYAISNSGTTDDSPPVIERTFENTPVVAPVAPTSSAAPASVDAALTAGTSWTPTDFLASCQAQVAENTSPETMSTESGPEDADLNEEVKPTPLPQMLGSLTGHGLRDRTLSGARVARDGRTSQSLSSDSSKPDYFLDASRPSGGASAGDSVTDEFRYFDVDSNQGLSDGTALTNQSLAGTAQTDTFMAMALLPSPLGSAQDPEFDLSKSTAPLVHRGRDGGATRDDGELDLNAIREAASAAERAEFSAALVFSSATAESLSAAVSHIVSMDYFYGLADSHVDSDASLITKLNENRFQFAAFAFVFAVVTVRMNATPSQDEHSDGGAEQATSRGSH</sequence>